<protein>
    <submittedName>
        <fullName evidence="5">MFS transporter</fullName>
    </submittedName>
</protein>
<evidence type="ECO:0000313" key="6">
    <source>
        <dbReference type="Proteomes" id="UP001174908"/>
    </source>
</evidence>
<feature type="transmembrane region" description="Helical" evidence="4">
    <location>
        <begin position="26"/>
        <end position="50"/>
    </location>
</feature>
<proteinExistence type="predicted"/>
<dbReference type="PANTHER" id="PTHR23523:SF2">
    <property type="entry name" value="2-NITROIMIDAZOLE TRANSPORTER"/>
    <property type="match status" value="1"/>
</dbReference>
<feature type="transmembrane region" description="Helical" evidence="4">
    <location>
        <begin position="382"/>
        <end position="401"/>
    </location>
</feature>
<gene>
    <name evidence="5" type="ORF">QTH91_01525</name>
</gene>
<feature type="transmembrane region" description="Helical" evidence="4">
    <location>
        <begin position="182"/>
        <end position="204"/>
    </location>
</feature>
<evidence type="ECO:0000313" key="5">
    <source>
        <dbReference type="EMBL" id="MDM0043150.1"/>
    </source>
</evidence>
<organism evidence="5 6">
    <name type="scientific">Variovorax dokdonensis</name>
    <dbReference type="NCBI Taxonomy" id="344883"/>
    <lineage>
        <taxon>Bacteria</taxon>
        <taxon>Pseudomonadati</taxon>
        <taxon>Pseudomonadota</taxon>
        <taxon>Betaproteobacteria</taxon>
        <taxon>Burkholderiales</taxon>
        <taxon>Comamonadaceae</taxon>
        <taxon>Variovorax</taxon>
    </lineage>
</organism>
<feature type="transmembrane region" description="Helical" evidence="4">
    <location>
        <begin position="316"/>
        <end position="339"/>
    </location>
</feature>
<dbReference type="InterPro" id="IPR052524">
    <property type="entry name" value="MFS_Cyanate_Porter"/>
</dbReference>
<sequence length="422" mass="43634">MSSLPSSPANERPGAPFAAPSLARQWLLGVSLILIAFNLRPVFGSISVLLPEVMRDTGMGPSAASLLTTLPLLCLGVFAIPAPALARRFGPERVLLGALLLICVGTLLRGTGHLPVLFASTAMAGAGIAVGNVLLPGLVKRDFPTRASMMTGLYTLSVCAGASSSTAFTVPLERHFFHGEWALTLASWALPAALVLMLWAPQAFAAKPIPAHAQQRSGSLWRDPLAWQVMGFMGLQSALAYIVLGWLAPLLRERGLDGAQAGYVVAVSILVQLMTCLVTPSIAARCRDQRAFGVTLAVVVCVAMLALIFGPLSGRWVWAVLLGCGQGGAFALALTLIVLRSPDPGTTAQLSAMAQGGGYILASGGPLLAGLLRGWTGSFESSAALLVILSLAMAACGWGAGRRLLVQGAAKPASGTPTRAAV</sequence>
<dbReference type="CDD" id="cd17339">
    <property type="entry name" value="MFS_NIMT_CynX_like"/>
    <property type="match status" value="1"/>
</dbReference>
<evidence type="ECO:0000256" key="3">
    <source>
        <dbReference type="ARBA" id="ARBA00023136"/>
    </source>
</evidence>
<feature type="transmembrane region" description="Helical" evidence="4">
    <location>
        <begin position="291"/>
        <end position="310"/>
    </location>
</feature>
<dbReference type="RefSeq" id="WP_286658273.1">
    <property type="nucleotide sequence ID" value="NZ_JASZYV010000001.1"/>
</dbReference>
<evidence type="ECO:0000256" key="1">
    <source>
        <dbReference type="ARBA" id="ARBA00022692"/>
    </source>
</evidence>
<evidence type="ECO:0000256" key="4">
    <source>
        <dbReference type="SAM" id="Phobius"/>
    </source>
</evidence>
<dbReference type="Pfam" id="PF07690">
    <property type="entry name" value="MFS_1"/>
    <property type="match status" value="1"/>
</dbReference>
<feature type="transmembrane region" description="Helical" evidence="4">
    <location>
        <begin position="359"/>
        <end position="376"/>
    </location>
</feature>
<feature type="transmembrane region" description="Helical" evidence="4">
    <location>
        <begin position="94"/>
        <end position="111"/>
    </location>
</feature>
<keyword evidence="1 4" id="KW-0812">Transmembrane</keyword>
<keyword evidence="6" id="KW-1185">Reference proteome</keyword>
<feature type="transmembrane region" description="Helical" evidence="4">
    <location>
        <begin position="151"/>
        <end position="170"/>
    </location>
</feature>
<dbReference type="Gene3D" id="1.20.1250.20">
    <property type="entry name" value="MFS general substrate transporter like domains"/>
    <property type="match status" value="2"/>
</dbReference>
<accession>A0ABT7N5F2</accession>
<feature type="transmembrane region" description="Helical" evidence="4">
    <location>
        <begin position="260"/>
        <end position="279"/>
    </location>
</feature>
<feature type="transmembrane region" description="Helical" evidence="4">
    <location>
        <begin position="225"/>
        <end position="248"/>
    </location>
</feature>
<keyword evidence="2 4" id="KW-1133">Transmembrane helix</keyword>
<comment type="caution">
    <text evidence="5">The sequence shown here is derived from an EMBL/GenBank/DDBJ whole genome shotgun (WGS) entry which is preliminary data.</text>
</comment>
<reference evidence="5" key="1">
    <citation type="submission" date="2023-06" db="EMBL/GenBank/DDBJ databases">
        <authorList>
            <person name="Jiang Y."/>
            <person name="Liu Q."/>
        </authorList>
    </citation>
    <scope>NUCLEOTIDE SEQUENCE</scope>
    <source>
        <strain evidence="5">CGMCC 1.12089</strain>
    </source>
</reference>
<feature type="transmembrane region" description="Helical" evidence="4">
    <location>
        <begin position="117"/>
        <end position="139"/>
    </location>
</feature>
<dbReference type="EMBL" id="JASZYV010000001">
    <property type="protein sequence ID" value="MDM0043150.1"/>
    <property type="molecule type" value="Genomic_DNA"/>
</dbReference>
<dbReference type="InterPro" id="IPR011701">
    <property type="entry name" value="MFS"/>
</dbReference>
<evidence type="ECO:0000256" key="2">
    <source>
        <dbReference type="ARBA" id="ARBA00022989"/>
    </source>
</evidence>
<name>A0ABT7N5F2_9BURK</name>
<dbReference type="InterPro" id="IPR036259">
    <property type="entry name" value="MFS_trans_sf"/>
</dbReference>
<dbReference type="SUPFAM" id="SSF103473">
    <property type="entry name" value="MFS general substrate transporter"/>
    <property type="match status" value="1"/>
</dbReference>
<keyword evidence="3 4" id="KW-0472">Membrane</keyword>
<dbReference type="PANTHER" id="PTHR23523">
    <property type="match status" value="1"/>
</dbReference>
<dbReference type="Proteomes" id="UP001174908">
    <property type="component" value="Unassembled WGS sequence"/>
</dbReference>
<feature type="transmembrane region" description="Helical" evidence="4">
    <location>
        <begin position="62"/>
        <end position="82"/>
    </location>
</feature>